<dbReference type="InterPro" id="IPR032675">
    <property type="entry name" value="LRR_dom_sf"/>
</dbReference>
<dbReference type="Proteomes" id="UP001516400">
    <property type="component" value="Unassembled WGS sequence"/>
</dbReference>
<keyword evidence="1" id="KW-0732">Signal</keyword>
<evidence type="ECO:0000256" key="1">
    <source>
        <dbReference type="SAM" id="SignalP"/>
    </source>
</evidence>
<dbReference type="Gene3D" id="3.80.10.10">
    <property type="entry name" value="Ribonuclease Inhibitor"/>
    <property type="match status" value="1"/>
</dbReference>
<evidence type="ECO:0000313" key="3">
    <source>
        <dbReference type="Proteomes" id="UP001516400"/>
    </source>
</evidence>
<dbReference type="AlphaFoldDB" id="A0ABD2NN16"/>
<proteinExistence type="predicted"/>
<evidence type="ECO:0000313" key="2">
    <source>
        <dbReference type="EMBL" id="KAL3279761.1"/>
    </source>
</evidence>
<dbReference type="SUPFAM" id="SSF52058">
    <property type="entry name" value="L domain-like"/>
    <property type="match status" value="1"/>
</dbReference>
<accession>A0ABD2NN16</accession>
<feature type="signal peptide" evidence="1">
    <location>
        <begin position="1"/>
        <end position="22"/>
    </location>
</feature>
<dbReference type="EMBL" id="JABFTP020000124">
    <property type="protein sequence ID" value="KAL3279761.1"/>
    <property type="molecule type" value="Genomic_DNA"/>
</dbReference>
<protein>
    <submittedName>
        <fullName evidence="2">Uncharacterized protein</fullName>
    </submittedName>
</protein>
<keyword evidence="3" id="KW-1185">Reference proteome</keyword>
<organism evidence="2 3">
    <name type="scientific">Cryptolaemus montrouzieri</name>
    <dbReference type="NCBI Taxonomy" id="559131"/>
    <lineage>
        <taxon>Eukaryota</taxon>
        <taxon>Metazoa</taxon>
        <taxon>Ecdysozoa</taxon>
        <taxon>Arthropoda</taxon>
        <taxon>Hexapoda</taxon>
        <taxon>Insecta</taxon>
        <taxon>Pterygota</taxon>
        <taxon>Neoptera</taxon>
        <taxon>Endopterygota</taxon>
        <taxon>Coleoptera</taxon>
        <taxon>Polyphaga</taxon>
        <taxon>Cucujiformia</taxon>
        <taxon>Coccinelloidea</taxon>
        <taxon>Coccinellidae</taxon>
        <taxon>Scymninae</taxon>
        <taxon>Scymnini</taxon>
        <taxon>Cryptolaemus</taxon>
    </lineage>
</organism>
<feature type="chain" id="PRO_5044805685" evidence="1">
    <location>
        <begin position="23"/>
        <end position="166"/>
    </location>
</feature>
<sequence length="166" mass="19486">MEKSKILWITIILNLFISQSISDQQICRRSDNCQCFNNSDHYEYQCSENQKEEEEEVILHVYPDSLIKIDCSNVEVLNKQKLPSVKFEDIEKLQIRYCPLPENGLKEIVQHFGMKNLDMLSFEFGVFDDFKLETEKFINLPNVTVLRLRGNDLKSIGDNFLTIFPN</sequence>
<name>A0ABD2NN16_9CUCU</name>
<reference evidence="2 3" key="1">
    <citation type="journal article" date="2021" name="BMC Biol.">
        <title>Horizontally acquired antibacterial genes associated with adaptive radiation of ladybird beetles.</title>
        <authorList>
            <person name="Li H.S."/>
            <person name="Tang X.F."/>
            <person name="Huang Y.H."/>
            <person name="Xu Z.Y."/>
            <person name="Chen M.L."/>
            <person name="Du X.Y."/>
            <person name="Qiu B.Y."/>
            <person name="Chen P.T."/>
            <person name="Zhang W."/>
            <person name="Slipinski A."/>
            <person name="Escalona H.E."/>
            <person name="Waterhouse R.M."/>
            <person name="Zwick A."/>
            <person name="Pang H."/>
        </authorList>
    </citation>
    <scope>NUCLEOTIDE SEQUENCE [LARGE SCALE GENOMIC DNA]</scope>
    <source>
        <strain evidence="2">SYSU2018</strain>
    </source>
</reference>
<gene>
    <name evidence="2" type="ORF">HHI36_017269</name>
</gene>
<comment type="caution">
    <text evidence="2">The sequence shown here is derived from an EMBL/GenBank/DDBJ whole genome shotgun (WGS) entry which is preliminary data.</text>
</comment>